<dbReference type="OrthoDB" id="646178at2759"/>
<keyword evidence="2" id="KW-0547">Nucleotide-binding</keyword>
<evidence type="ECO:0000256" key="3">
    <source>
        <dbReference type="ARBA" id="ARBA00022821"/>
    </source>
</evidence>
<dbReference type="InterPro" id="IPR042197">
    <property type="entry name" value="Apaf_helical"/>
</dbReference>
<dbReference type="InterPro" id="IPR038005">
    <property type="entry name" value="RX-like_CC"/>
</dbReference>
<dbReference type="OMA" id="SHEWHEI"/>
<feature type="domain" description="Disease resistance protein winged helix" evidence="7">
    <location>
        <begin position="427"/>
        <end position="501"/>
    </location>
</feature>
<dbReference type="Pfam" id="PF23559">
    <property type="entry name" value="WHD_DRP"/>
    <property type="match status" value="1"/>
</dbReference>
<dbReference type="Gene3D" id="1.20.5.4130">
    <property type="match status" value="1"/>
</dbReference>
<accession>A0A061FKR6</accession>
<keyword evidence="4" id="KW-0175">Coiled coil</keyword>
<dbReference type="Pfam" id="PF18052">
    <property type="entry name" value="Rx_N"/>
    <property type="match status" value="1"/>
</dbReference>
<organism evidence="9 10">
    <name type="scientific">Theobroma cacao</name>
    <name type="common">Cacao</name>
    <name type="synonym">Cocoa</name>
    <dbReference type="NCBI Taxonomy" id="3641"/>
    <lineage>
        <taxon>Eukaryota</taxon>
        <taxon>Viridiplantae</taxon>
        <taxon>Streptophyta</taxon>
        <taxon>Embryophyta</taxon>
        <taxon>Tracheophyta</taxon>
        <taxon>Spermatophyta</taxon>
        <taxon>Magnoliopsida</taxon>
        <taxon>eudicotyledons</taxon>
        <taxon>Gunneridae</taxon>
        <taxon>Pentapetalae</taxon>
        <taxon>rosids</taxon>
        <taxon>malvids</taxon>
        <taxon>Malvales</taxon>
        <taxon>Malvaceae</taxon>
        <taxon>Byttnerioideae</taxon>
        <taxon>Theobroma</taxon>
    </lineage>
</organism>
<evidence type="ECO:0000256" key="4">
    <source>
        <dbReference type="SAM" id="Coils"/>
    </source>
</evidence>
<reference evidence="9 10" key="1">
    <citation type="journal article" date="2013" name="Genome Biol.">
        <title>The genome sequence of the most widely cultivated cacao type and its use to identify candidate genes regulating pod color.</title>
        <authorList>
            <person name="Motamayor J.C."/>
            <person name="Mockaitis K."/>
            <person name="Schmutz J."/>
            <person name="Haiminen N."/>
            <person name="Iii D.L."/>
            <person name="Cornejo O."/>
            <person name="Findley S.D."/>
            <person name="Zheng P."/>
            <person name="Utro F."/>
            <person name="Royaert S."/>
            <person name="Saski C."/>
            <person name="Jenkins J."/>
            <person name="Podicheti R."/>
            <person name="Zhao M."/>
            <person name="Scheffler B.E."/>
            <person name="Stack J.C."/>
            <person name="Feltus F.A."/>
            <person name="Mustiga G.M."/>
            <person name="Amores F."/>
            <person name="Phillips W."/>
            <person name="Marelli J.P."/>
            <person name="May G.D."/>
            <person name="Shapiro H."/>
            <person name="Ma J."/>
            <person name="Bustamante C.D."/>
            <person name="Schnell R.J."/>
            <person name="Main D."/>
            <person name="Gilbert D."/>
            <person name="Parida L."/>
            <person name="Kuhn D.N."/>
        </authorList>
    </citation>
    <scope>NUCLEOTIDE SEQUENCE [LARGE SCALE GENOMIC DNA]</scope>
    <source>
        <strain evidence="10">cv. Matina 1-6</strain>
    </source>
</reference>
<evidence type="ECO:0000259" key="8">
    <source>
        <dbReference type="Pfam" id="PF23598"/>
    </source>
</evidence>
<dbReference type="InterPro" id="IPR044974">
    <property type="entry name" value="Disease_R_plants"/>
</dbReference>
<dbReference type="EMBL" id="CM001888">
    <property type="protein sequence ID" value="EOY17925.1"/>
    <property type="molecule type" value="Genomic_DNA"/>
</dbReference>
<dbReference type="eggNOG" id="KOG4658">
    <property type="taxonomic scope" value="Eukaryota"/>
</dbReference>
<dbReference type="AlphaFoldDB" id="A0A061FKR6"/>
<evidence type="ECO:0000256" key="2">
    <source>
        <dbReference type="ARBA" id="ARBA00022741"/>
    </source>
</evidence>
<dbReference type="GO" id="GO:0006952">
    <property type="term" value="P:defense response"/>
    <property type="evidence" value="ECO:0007669"/>
    <property type="project" value="UniProtKB-KW"/>
</dbReference>
<dbReference type="Gramene" id="EOY17925">
    <property type="protein sequence ID" value="EOY17925"/>
    <property type="gene ID" value="TCM_042617"/>
</dbReference>
<protein>
    <submittedName>
        <fullName evidence="9">Disease resistance protein RPP8</fullName>
    </submittedName>
</protein>
<dbReference type="Gene3D" id="1.10.8.430">
    <property type="entry name" value="Helical domain of apoptotic protease-activating factors"/>
    <property type="match status" value="1"/>
</dbReference>
<dbReference type="HOGENOM" id="CLU_000837_25_4_1"/>
<dbReference type="GO" id="GO:0043531">
    <property type="term" value="F:ADP binding"/>
    <property type="evidence" value="ECO:0007669"/>
    <property type="project" value="InterPro"/>
</dbReference>
<dbReference type="Proteomes" id="UP000026915">
    <property type="component" value="Chromosome 10"/>
</dbReference>
<feature type="domain" description="NB-ARC" evidence="5">
    <location>
        <begin position="163"/>
        <end position="335"/>
    </location>
</feature>
<dbReference type="InterPro" id="IPR036388">
    <property type="entry name" value="WH-like_DNA-bd_sf"/>
</dbReference>
<dbReference type="FunFam" id="3.40.50.300:FF:001091">
    <property type="entry name" value="Probable disease resistance protein At1g61300"/>
    <property type="match status" value="1"/>
</dbReference>
<keyword evidence="1" id="KW-0677">Repeat</keyword>
<dbReference type="InterPro" id="IPR027417">
    <property type="entry name" value="P-loop_NTPase"/>
</dbReference>
<dbReference type="Gene3D" id="3.80.10.10">
    <property type="entry name" value="Ribonuclease Inhibitor"/>
    <property type="match status" value="1"/>
</dbReference>
<proteinExistence type="predicted"/>
<dbReference type="PRINTS" id="PR00364">
    <property type="entry name" value="DISEASERSIST"/>
</dbReference>
<gene>
    <name evidence="9" type="ORF">TCM_042617</name>
</gene>
<dbReference type="InterPro" id="IPR058922">
    <property type="entry name" value="WHD_DRP"/>
</dbReference>
<dbReference type="KEGG" id="tcc:18585957"/>
<dbReference type="InterPro" id="IPR032675">
    <property type="entry name" value="LRR_dom_sf"/>
</dbReference>
<dbReference type="InterPro" id="IPR055414">
    <property type="entry name" value="LRR_R13L4/SHOC2-like"/>
</dbReference>
<feature type="coiled-coil region" evidence="4">
    <location>
        <begin position="24"/>
        <end position="54"/>
    </location>
</feature>
<dbReference type="CDD" id="cd14798">
    <property type="entry name" value="RX-CC_like"/>
    <property type="match status" value="1"/>
</dbReference>
<evidence type="ECO:0000259" key="5">
    <source>
        <dbReference type="Pfam" id="PF00931"/>
    </source>
</evidence>
<dbReference type="Pfam" id="PF00931">
    <property type="entry name" value="NB-ARC"/>
    <property type="match status" value="1"/>
</dbReference>
<dbReference type="FunFam" id="1.10.8.430:FF:000003">
    <property type="entry name" value="Probable disease resistance protein At5g66910"/>
    <property type="match status" value="1"/>
</dbReference>
<dbReference type="Gene3D" id="1.10.10.10">
    <property type="entry name" value="Winged helix-like DNA-binding domain superfamily/Winged helix DNA-binding domain"/>
    <property type="match status" value="1"/>
</dbReference>
<dbReference type="SUPFAM" id="SSF52058">
    <property type="entry name" value="L domain-like"/>
    <property type="match status" value="1"/>
</dbReference>
<dbReference type="Gene3D" id="3.40.50.300">
    <property type="entry name" value="P-loop containing nucleotide triphosphate hydrolases"/>
    <property type="match status" value="1"/>
</dbReference>
<feature type="domain" description="Disease resistance R13L4/SHOC-2-like LRR" evidence="8">
    <location>
        <begin position="557"/>
        <end position="889"/>
    </location>
</feature>
<dbReference type="InParanoid" id="A0A061FKR6"/>
<dbReference type="SUPFAM" id="SSF52540">
    <property type="entry name" value="P-loop containing nucleoside triphosphate hydrolases"/>
    <property type="match status" value="1"/>
</dbReference>
<feature type="domain" description="Disease resistance N-terminal" evidence="6">
    <location>
        <begin position="6"/>
        <end position="87"/>
    </location>
</feature>
<dbReference type="Pfam" id="PF23598">
    <property type="entry name" value="LRR_14"/>
    <property type="match status" value="1"/>
</dbReference>
<evidence type="ECO:0000259" key="7">
    <source>
        <dbReference type="Pfam" id="PF23559"/>
    </source>
</evidence>
<sequence length="927" mass="107382">MAEAIVFLAIERIADLLIHEALFLNDVRQEVESLKAELERMKSFLKDVDRKQEQDERLRTRVREIRDLAYDAEDVIDSYILEVAHRGGFHEIIKRFTTLSTHKVGKQVRAIQNKLGDISRTLPAYGISGGGGGSNSTDEMQRRLRRSYPHVEEDDVVSLELSTRDVIDQLMKKEDRLHVVSIVGMGGIGKTTLAKRLYNHNDVKRHFDCCAWVFISQQCLPREVFHGVLMKVLSPSRKERKLIDKLKEDELVEKLYDVLKEKRYLVVLDDIWSYKDWDSLKPAFPKGQEGSKLLLTTRKKKVALLVDPCSSPVELPLLTDDESWKLFKRKAFSENKMEAHACSKEFEMLGKEMLKKCGGLPLAIVVLGGLLATKKSWNEWEMVQKNINAYLNKDQRQEYGGVTEILALSYNELPFHLKPCFLYLGHYPEDLEISKKELVRLWIAEGFISPSLGGGEMLMEDVAEQYLEELTNRCLVQVGRRNHTGASVKTCYIHDLLRDLCVSKAREENFFGIVQPSMNGNENCSLDLTVAAVSKMRRIVVHPSKRYVSLKGECPNLRSLLLFQDEELIRLRISKCNNFKFLRILKLLREVGSWIMPSAIGYLFHLRYLSLKCRKLVLPCSIGKLKNLHTLSIQVEFLVKIPNVLSKLERLRHFLLNYYHGFKKYGSHEWHEIKGFCQVNTLENIETMKYIRVENLTKNNALLKLTNIRSLGIQFMRSKDVETILRSPSFGLDRLRSLHMRLEEPIPFPTLEQLSQCHHLYKLFLHGRIQEDPRSSHHVLKFLPTNICKLTLWESHINQDPMPVLEKLPHLRILCLGSSSYRGTKMSCSANGFPQLDSLHIYSLDLKEWQMEVGAMPCLRSLHLTCVPRMKMFPEGLRYITTLQEMKLKGMRKSLVKRIQVIEGREGEDFYKVRHILSIRIIDTWIR</sequence>
<evidence type="ECO:0000256" key="1">
    <source>
        <dbReference type="ARBA" id="ARBA00022737"/>
    </source>
</evidence>
<dbReference type="InterPro" id="IPR002182">
    <property type="entry name" value="NB-ARC"/>
</dbReference>
<dbReference type="Gramene" id="Tc10v2_t002260.1">
    <property type="protein sequence ID" value="Tc10v2_p002260.1"/>
    <property type="gene ID" value="Tc10v2_g002260"/>
</dbReference>
<dbReference type="InterPro" id="IPR041118">
    <property type="entry name" value="Rx_N"/>
</dbReference>
<keyword evidence="3" id="KW-0611">Plant defense</keyword>
<dbReference type="PANTHER" id="PTHR23155:SF1193">
    <property type="entry name" value="DISEASE RESISTANCE PROTEIN RPP13-RELATED"/>
    <property type="match status" value="1"/>
</dbReference>
<dbReference type="FunCoup" id="A0A061FKR6">
    <property type="interactions" value="21"/>
</dbReference>
<keyword evidence="10" id="KW-1185">Reference proteome</keyword>
<name>A0A061FKR6_THECC</name>
<evidence type="ECO:0000259" key="6">
    <source>
        <dbReference type="Pfam" id="PF18052"/>
    </source>
</evidence>
<evidence type="ECO:0000313" key="9">
    <source>
        <dbReference type="EMBL" id="EOY17925.1"/>
    </source>
</evidence>
<dbReference type="GO" id="GO:0051707">
    <property type="term" value="P:response to other organism"/>
    <property type="evidence" value="ECO:0007669"/>
    <property type="project" value="UniProtKB-ARBA"/>
</dbReference>
<dbReference type="FunFam" id="1.10.10.10:FF:000322">
    <property type="entry name" value="Probable disease resistance protein At1g63360"/>
    <property type="match status" value="1"/>
</dbReference>
<dbReference type="PANTHER" id="PTHR23155">
    <property type="entry name" value="DISEASE RESISTANCE PROTEIN RP"/>
    <property type="match status" value="1"/>
</dbReference>
<evidence type="ECO:0000313" key="10">
    <source>
        <dbReference type="Proteomes" id="UP000026915"/>
    </source>
</evidence>